<dbReference type="Gene3D" id="3.30.505.10">
    <property type="entry name" value="SH2 domain"/>
    <property type="match status" value="1"/>
</dbReference>
<reference evidence="5" key="2">
    <citation type="submission" date="2025-09" db="UniProtKB">
        <authorList>
            <consortium name="Ensembl"/>
        </authorList>
    </citation>
    <scope>IDENTIFICATION</scope>
</reference>
<proteinExistence type="predicted"/>
<name>A0A3B3ZB67_9GOBI</name>
<dbReference type="InterPro" id="IPR051751">
    <property type="entry name" value="Immunoreceptor_sig_adapters"/>
</dbReference>
<sequence>CEFSGGPPAPERPTFKPPPPSSTQVRSWSSPGAFQFLNLKTWSWSWSVLLQDGAFIVRDSSRQSAVQPYTLMVQYQNKVYNIQIQNQDRKYLLGTGIKSFLSVREIVEHFSQSPLLLIDSKNRGSSQQNQCLLSVPAGPYVDRV</sequence>
<evidence type="ECO:0000256" key="1">
    <source>
        <dbReference type="ARBA" id="ARBA00022999"/>
    </source>
</evidence>
<dbReference type="PANTHER" id="PTHR14098">
    <property type="entry name" value="SH2 DOMAIN CONTAINING PROTEIN"/>
    <property type="match status" value="1"/>
</dbReference>
<protein>
    <recommendedName>
        <fullName evidence="4">SH2 domain-containing protein</fullName>
    </recommendedName>
</protein>
<evidence type="ECO:0000259" key="4">
    <source>
        <dbReference type="PROSITE" id="PS50001"/>
    </source>
</evidence>
<dbReference type="GO" id="GO:0007169">
    <property type="term" value="P:cell surface receptor protein tyrosine kinase signaling pathway"/>
    <property type="evidence" value="ECO:0007669"/>
    <property type="project" value="TreeGrafter"/>
</dbReference>
<dbReference type="Ensembl" id="ENSPMGT00000001932.1">
    <property type="protein sequence ID" value="ENSPMGP00000001813.1"/>
    <property type="gene ID" value="ENSPMGG00000001629.1"/>
</dbReference>
<feature type="region of interest" description="Disordered" evidence="3">
    <location>
        <begin position="1"/>
        <end position="25"/>
    </location>
</feature>
<evidence type="ECO:0000313" key="6">
    <source>
        <dbReference type="Proteomes" id="UP000261520"/>
    </source>
</evidence>
<dbReference type="PROSITE" id="PS50001">
    <property type="entry name" value="SH2"/>
    <property type="match status" value="1"/>
</dbReference>
<dbReference type="GO" id="GO:0005737">
    <property type="term" value="C:cytoplasm"/>
    <property type="evidence" value="ECO:0007669"/>
    <property type="project" value="UniProtKB-ARBA"/>
</dbReference>
<feature type="compositionally biased region" description="Pro residues" evidence="3">
    <location>
        <begin position="7"/>
        <end position="21"/>
    </location>
</feature>
<dbReference type="InterPro" id="IPR036860">
    <property type="entry name" value="SH2_dom_sf"/>
</dbReference>
<dbReference type="InterPro" id="IPR000980">
    <property type="entry name" value="SH2"/>
</dbReference>
<keyword evidence="1 2" id="KW-0727">SH2 domain</keyword>
<dbReference type="Proteomes" id="UP000261520">
    <property type="component" value="Unplaced"/>
</dbReference>
<dbReference type="AlphaFoldDB" id="A0A3B3ZB67"/>
<dbReference type="STRING" id="409849.ENSPMGP00000001813"/>
<reference evidence="5" key="1">
    <citation type="submission" date="2025-08" db="UniProtKB">
        <authorList>
            <consortium name="Ensembl"/>
        </authorList>
    </citation>
    <scope>IDENTIFICATION</scope>
</reference>
<dbReference type="PANTHER" id="PTHR14098:SF1">
    <property type="entry name" value="LYMPHOCYTE CYTOSOLIC PROTEIN 2"/>
    <property type="match status" value="1"/>
</dbReference>
<evidence type="ECO:0000256" key="2">
    <source>
        <dbReference type="PROSITE-ProRule" id="PRU00191"/>
    </source>
</evidence>
<feature type="domain" description="SH2" evidence="4">
    <location>
        <begin position="28"/>
        <end position="137"/>
    </location>
</feature>
<dbReference type="SMART" id="SM00252">
    <property type="entry name" value="SH2"/>
    <property type="match status" value="1"/>
</dbReference>
<accession>A0A3B3ZB67</accession>
<organism evidence="5 6">
    <name type="scientific">Periophthalmus magnuspinnatus</name>
    <dbReference type="NCBI Taxonomy" id="409849"/>
    <lineage>
        <taxon>Eukaryota</taxon>
        <taxon>Metazoa</taxon>
        <taxon>Chordata</taxon>
        <taxon>Craniata</taxon>
        <taxon>Vertebrata</taxon>
        <taxon>Euteleostomi</taxon>
        <taxon>Actinopterygii</taxon>
        <taxon>Neopterygii</taxon>
        <taxon>Teleostei</taxon>
        <taxon>Neoteleostei</taxon>
        <taxon>Acanthomorphata</taxon>
        <taxon>Gobiaria</taxon>
        <taxon>Gobiiformes</taxon>
        <taxon>Gobioidei</taxon>
        <taxon>Gobiidae</taxon>
        <taxon>Oxudercinae</taxon>
        <taxon>Periophthalmus</taxon>
    </lineage>
</organism>
<dbReference type="FunFam" id="3.30.505.10:FF:000016">
    <property type="entry name" value="B-cell linker protein isoform 2"/>
    <property type="match status" value="1"/>
</dbReference>
<evidence type="ECO:0000313" key="5">
    <source>
        <dbReference type="Ensembl" id="ENSPMGP00000001813.1"/>
    </source>
</evidence>
<evidence type="ECO:0000256" key="3">
    <source>
        <dbReference type="SAM" id="MobiDB-lite"/>
    </source>
</evidence>
<keyword evidence="6" id="KW-1185">Reference proteome</keyword>
<dbReference type="GO" id="GO:0035556">
    <property type="term" value="P:intracellular signal transduction"/>
    <property type="evidence" value="ECO:0007669"/>
    <property type="project" value="TreeGrafter"/>
</dbReference>
<dbReference type="SUPFAM" id="SSF55550">
    <property type="entry name" value="SH2 domain"/>
    <property type="match status" value="1"/>
</dbReference>
<dbReference type="Pfam" id="PF00017">
    <property type="entry name" value="SH2"/>
    <property type="match status" value="1"/>
</dbReference>